<feature type="compositionally biased region" description="Low complexity" evidence="10">
    <location>
        <begin position="15"/>
        <end position="28"/>
    </location>
</feature>
<keyword evidence="12" id="KW-1185">Reference proteome</keyword>
<dbReference type="Pfam" id="PF07575">
    <property type="entry name" value="Nucleopor_Nup85"/>
    <property type="match status" value="2"/>
</dbReference>
<dbReference type="GO" id="GO:0045893">
    <property type="term" value="P:positive regulation of DNA-templated transcription"/>
    <property type="evidence" value="ECO:0007669"/>
    <property type="project" value="TreeGrafter"/>
</dbReference>
<keyword evidence="4 9" id="KW-0509">mRNA transport</keyword>
<keyword evidence="6 9" id="KW-0811">Translocation</keyword>
<reference evidence="11 12" key="1">
    <citation type="submission" date="2016-06" db="EMBL/GenBank/DDBJ databases">
        <title>Evolution of pathogenesis and genome organization in the Tremellales.</title>
        <authorList>
            <person name="Cuomo C."/>
            <person name="Litvintseva A."/>
            <person name="Heitman J."/>
            <person name="Chen Y."/>
            <person name="Sun S."/>
            <person name="Springer D."/>
            <person name="Dromer F."/>
            <person name="Young S."/>
            <person name="Zeng Q."/>
            <person name="Chapman S."/>
            <person name="Gujja S."/>
            <person name="Saif S."/>
            <person name="Birren B."/>
        </authorList>
    </citation>
    <scope>NUCLEOTIDE SEQUENCE [LARGE SCALE GENOMIC DNA]</scope>
    <source>
        <strain evidence="11 12">ATCC 28783</strain>
    </source>
</reference>
<dbReference type="STRING" id="5217.A0A4Q1BSR1"/>
<proteinExistence type="inferred from homology"/>
<evidence type="ECO:0000256" key="4">
    <source>
        <dbReference type="ARBA" id="ARBA00022816"/>
    </source>
</evidence>
<protein>
    <recommendedName>
        <fullName evidence="9">Nuclear pore complex protein Nup85</fullName>
    </recommendedName>
</protein>
<evidence type="ECO:0000313" key="12">
    <source>
        <dbReference type="Proteomes" id="UP000289152"/>
    </source>
</evidence>
<dbReference type="InterPro" id="IPR011502">
    <property type="entry name" value="Nucleoporin_Nup85"/>
</dbReference>
<name>A0A4Q1BSR1_TREME</name>
<dbReference type="PANTHER" id="PTHR13373:SF21">
    <property type="entry name" value="NUCLEAR PORE COMPLEX PROTEIN NUP85"/>
    <property type="match status" value="1"/>
</dbReference>
<dbReference type="Proteomes" id="UP000289152">
    <property type="component" value="Unassembled WGS sequence"/>
</dbReference>
<dbReference type="InParanoid" id="A0A4Q1BSR1"/>
<evidence type="ECO:0000256" key="8">
    <source>
        <dbReference type="ARBA" id="ARBA00023242"/>
    </source>
</evidence>
<comment type="caution">
    <text evidence="11">The sequence shown here is derived from an EMBL/GenBank/DDBJ whole genome shotgun (WGS) entry which is preliminary data.</text>
</comment>
<dbReference type="AlphaFoldDB" id="A0A4Q1BSR1"/>
<dbReference type="EMBL" id="SDIL01000012">
    <property type="protein sequence ID" value="RXK41081.1"/>
    <property type="molecule type" value="Genomic_DNA"/>
</dbReference>
<evidence type="ECO:0000313" key="11">
    <source>
        <dbReference type="EMBL" id="RXK41081.1"/>
    </source>
</evidence>
<keyword evidence="3 9" id="KW-0813">Transport</keyword>
<comment type="subcellular location">
    <subcellularLocation>
        <location evidence="1 9">Nucleus</location>
        <location evidence="1 9">Nuclear pore complex</location>
    </subcellularLocation>
</comment>
<comment type="similarity">
    <text evidence="2 9">Belongs to the nucleoporin Nup85 family.</text>
</comment>
<evidence type="ECO:0000256" key="2">
    <source>
        <dbReference type="ARBA" id="ARBA00005573"/>
    </source>
</evidence>
<keyword evidence="5 9" id="KW-0653">Protein transport</keyword>
<feature type="region of interest" description="Disordered" evidence="10">
    <location>
        <begin position="1"/>
        <end position="67"/>
    </location>
</feature>
<feature type="compositionally biased region" description="Acidic residues" evidence="10">
    <location>
        <begin position="54"/>
        <end position="67"/>
    </location>
</feature>
<dbReference type="GO" id="GO:0031965">
    <property type="term" value="C:nuclear membrane"/>
    <property type="evidence" value="ECO:0007669"/>
    <property type="project" value="UniProtKB-UniRule"/>
</dbReference>
<comment type="function">
    <text evidence="9">Functions as a component of the nuclear pore complex (NPC).</text>
</comment>
<evidence type="ECO:0000256" key="7">
    <source>
        <dbReference type="ARBA" id="ARBA00023132"/>
    </source>
</evidence>
<keyword evidence="8 9" id="KW-0539">Nucleus</keyword>
<accession>A0A4Q1BSR1</accession>
<keyword evidence="7 9" id="KW-0906">Nuclear pore complex</keyword>
<feature type="region of interest" description="Disordered" evidence="10">
    <location>
        <begin position="571"/>
        <end position="594"/>
    </location>
</feature>
<keyword evidence="9" id="KW-0472">Membrane</keyword>
<dbReference type="PANTHER" id="PTHR13373">
    <property type="entry name" value="FROUNT PROTEIN-RELATED"/>
    <property type="match status" value="1"/>
</dbReference>
<dbReference type="FunCoup" id="A0A4Q1BSR1">
    <property type="interactions" value="77"/>
</dbReference>
<dbReference type="GO" id="GO:0006606">
    <property type="term" value="P:protein import into nucleus"/>
    <property type="evidence" value="ECO:0007669"/>
    <property type="project" value="TreeGrafter"/>
</dbReference>
<evidence type="ECO:0000256" key="5">
    <source>
        <dbReference type="ARBA" id="ARBA00022927"/>
    </source>
</evidence>
<evidence type="ECO:0000256" key="9">
    <source>
        <dbReference type="RuleBase" id="RU365073"/>
    </source>
</evidence>
<dbReference type="GO" id="GO:0006406">
    <property type="term" value="P:mRNA export from nucleus"/>
    <property type="evidence" value="ECO:0007669"/>
    <property type="project" value="TreeGrafter"/>
</dbReference>
<evidence type="ECO:0000256" key="3">
    <source>
        <dbReference type="ARBA" id="ARBA00022448"/>
    </source>
</evidence>
<dbReference type="GO" id="GO:0017056">
    <property type="term" value="F:structural constituent of nuclear pore"/>
    <property type="evidence" value="ECO:0007669"/>
    <property type="project" value="TreeGrafter"/>
</dbReference>
<feature type="compositionally biased region" description="Polar residues" evidence="10">
    <location>
        <begin position="571"/>
        <end position="588"/>
    </location>
</feature>
<gene>
    <name evidence="11" type="ORF">M231_01712</name>
</gene>
<sequence length="879" mass="97073">MSPGPSYAMGPPVNPSYSSFPRRFSSSNPLAYAPKTPTNLSKSFAPSSSTADGSSDDDMTGPLDLDDNVETYYLKPPTFSKKTKKEWKKSGRGMMAAVSPTGGEVAIWVTKKTGDDPNKPSSLSDSRISMPDRTVYFASHTSIPNPVVTLYTESYTLFTSLQRIVASAIRLPSIGVGAEAWDKKGNLIGVEGLMGPPAAETIGHMRRLGMMYVEELAKVREAEGLDMAVKSHFSAVFYVLQLAVILYLPPDGRGEGLLGEELLDWVNDVDPGKLTPVAPDNIQGQEIMQVKEPWSHPSFWPYIIRCILRGFHLPASSFLRTLSSHRHPPISKLGMLLSTHLSLFPRSHNTAAYPLDHQFLTAHRKWVGRFKAELAAFIGGRPKGQWLEESLPGGSMGETGKWTSNERDFRTVIDLMEGKPERVLEESADWREAVGAWGILVDVGLRRDDLPLVTDRILARIPADSTVLDDNIQASLCSGDIVKALTSCHELDVWLAAHLSDIFDKLVMIPDDEERFDMSLRDYFLLEYTDLLQNNPKHLAFWRIIADYLSAAGDEGRCRLREFILHVSLDSDVSPSQKPDSHSSTAPTAQADGMQVEEVDAVEEHLRKCAEIKEACVELKLEEEWRIISGILADRLMRKKEFGLAATMCLQAEDGGSLSRIAEIILDTYITDGEEEFLRLVDTLPPSLLNDAPLALKGLDDDYELNGGGLAVSVFASRLMFLAEFRDYLLFFGQGVRDQAASRLVGLLTSGIAPIRFWAVLLVEAIPLLEDSEILFTSNDTFELLRVLEEITSNSTYAPTEYLAQLGQLLLRRSSDTKLSGKPTTEMNGSLDKSVKGVMVKTQGSENGISLAIRKLEEARLALARNLARALVVGFDAPF</sequence>
<feature type="compositionally biased region" description="Polar residues" evidence="10">
    <location>
        <begin position="36"/>
        <end position="46"/>
    </location>
</feature>
<evidence type="ECO:0000256" key="1">
    <source>
        <dbReference type="ARBA" id="ARBA00004567"/>
    </source>
</evidence>
<evidence type="ECO:0000256" key="10">
    <source>
        <dbReference type="SAM" id="MobiDB-lite"/>
    </source>
</evidence>
<organism evidence="11 12">
    <name type="scientific">Tremella mesenterica</name>
    <name type="common">Jelly fungus</name>
    <dbReference type="NCBI Taxonomy" id="5217"/>
    <lineage>
        <taxon>Eukaryota</taxon>
        <taxon>Fungi</taxon>
        <taxon>Dikarya</taxon>
        <taxon>Basidiomycota</taxon>
        <taxon>Agaricomycotina</taxon>
        <taxon>Tremellomycetes</taxon>
        <taxon>Tremellales</taxon>
        <taxon>Tremellaceae</taxon>
        <taxon>Tremella</taxon>
    </lineage>
</organism>
<dbReference type="OrthoDB" id="17644at2759"/>
<dbReference type="GO" id="GO:0031080">
    <property type="term" value="C:nuclear pore outer ring"/>
    <property type="evidence" value="ECO:0007669"/>
    <property type="project" value="TreeGrafter"/>
</dbReference>
<evidence type="ECO:0000256" key="6">
    <source>
        <dbReference type="ARBA" id="ARBA00023010"/>
    </source>
</evidence>
<comment type="subunit">
    <text evidence="9">Component of the nuclear pore complex (NPC).</text>
</comment>
<dbReference type="VEuPathDB" id="FungiDB:TREMEDRAFT_70200"/>